<feature type="repeat" description="ANK" evidence="3">
    <location>
        <begin position="816"/>
        <end position="848"/>
    </location>
</feature>
<keyword evidence="4" id="KW-0812">Transmembrane</keyword>
<dbReference type="Pfam" id="PF12796">
    <property type="entry name" value="Ank_2"/>
    <property type="match status" value="7"/>
</dbReference>
<keyword evidence="2 3" id="KW-0040">ANK repeat</keyword>
<comment type="caution">
    <text evidence="5">The sequence shown here is derived from an EMBL/GenBank/DDBJ whole genome shotgun (WGS) entry which is preliminary data.</text>
</comment>
<proteinExistence type="predicted"/>
<dbReference type="PANTHER" id="PTHR24198:SF165">
    <property type="entry name" value="ANKYRIN REPEAT-CONTAINING PROTEIN-RELATED"/>
    <property type="match status" value="1"/>
</dbReference>
<feature type="transmembrane region" description="Helical" evidence="4">
    <location>
        <begin position="12"/>
        <end position="30"/>
    </location>
</feature>
<evidence type="ECO:0000256" key="4">
    <source>
        <dbReference type="SAM" id="Phobius"/>
    </source>
</evidence>
<feature type="repeat" description="ANK" evidence="3">
    <location>
        <begin position="489"/>
        <end position="521"/>
    </location>
</feature>
<keyword evidence="4" id="KW-1133">Transmembrane helix</keyword>
<name>A0A7C3III5_9SPIR</name>
<feature type="repeat" description="ANK" evidence="3">
    <location>
        <begin position="782"/>
        <end position="815"/>
    </location>
</feature>
<dbReference type="EMBL" id="DSVL01000054">
    <property type="protein sequence ID" value="HFH28225.1"/>
    <property type="molecule type" value="Genomic_DNA"/>
</dbReference>
<feature type="repeat" description="ANK" evidence="3">
    <location>
        <begin position="290"/>
        <end position="322"/>
    </location>
</feature>
<accession>A0A7C3III5</accession>
<feature type="repeat" description="ANK" evidence="3">
    <location>
        <begin position="357"/>
        <end position="390"/>
    </location>
</feature>
<feature type="repeat" description="ANK" evidence="3">
    <location>
        <begin position="619"/>
        <end position="651"/>
    </location>
</feature>
<evidence type="ECO:0000256" key="3">
    <source>
        <dbReference type="PROSITE-ProRule" id="PRU00023"/>
    </source>
</evidence>
<feature type="repeat" description="ANK" evidence="3">
    <location>
        <begin position="586"/>
        <end position="618"/>
    </location>
</feature>
<dbReference type="PROSITE" id="PS51257">
    <property type="entry name" value="PROKAR_LIPOPROTEIN"/>
    <property type="match status" value="1"/>
</dbReference>
<dbReference type="SMART" id="SM00248">
    <property type="entry name" value="ANK"/>
    <property type="match status" value="21"/>
</dbReference>
<feature type="repeat" description="ANK" evidence="3">
    <location>
        <begin position="718"/>
        <end position="750"/>
    </location>
</feature>
<dbReference type="PROSITE" id="PS50297">
    <property type="entry name" value="ANK_REP_REGION"/>
    <property type="match status" value="15"/>
</dbReference>
<dbReference type="PRINTS" id="PR01415">
    <property type="entry name" value="ANKYRIN"/>
</dbReference>
<dbReference type="SUPFAM" id="SSF48403">
    <property type="entry name" value="Ankyrin repeat"/>
    <property type="match status" value="3"/>
</dbReference>
<gene>
    <name evidence="5" type="ORF">ENS59_01750</name>
</gene>
<feature type="repeat" description="ANK" evidence="3">
    <location>
        <begin position="257"/>
        <end position="289"/>
    </location>
</feature>
<evidence type="ECO:0000313" key="5">
    <source>
        <dbReference type="EMBL" id="HFH28225.1"/>
    </source>
</evidence>
<keyword evidence="4" id="KW-0472">Membrane</keyword>
<dbReference type="InterPro" id="IPR036770">
    <property type="entry name" value="Ankyrin_rpt-contain_sf"/>
</dbReference>
<dbReference type="Pfam" id="PF00023">
    <property type="entry name" value="Ank"/>
    <property type="match status" value="1"/>
</dbReference>
<dbReference type="InterPro" id="IPR002110">
    <property type="entry name" value="Ankyrin_rpt"/>
</dbReference>
<evidence type="ECO:0000256" key="2">
    <source>
        <dbReference type="ARBA" id="ARBA00023043"/>
    </source>
</evidence>
<protein>
    <submittedName>
        <fullName evidence="5">Uncharacterized protein</fullName>
    </submittedName>
</protein>
<organism evidence="5">
    <name type="scientific">Gracilinema caldarium</name>
    <dbReference type="NCBI Taxonomy" id="215591"/>
    <lineage>
        <taxon>Bacteria</taxon>
        <taxon>Pseudomonadati</taxon>
        <taxon>Spirochaetota</taxon>
        <taxon>Spirochaetia</taxon>
        <taxon>Spirochaetales</taxon>
        <taxon>Breznakiellaceae</taxon>
        <taxon>Gracilinema</taxon>
    </lineage>
</organism>
<sequence length="934" mass="100598">MKHTKKPSVCSLSKLYTIFIFVILSFSIGGCQTPPPPEPPKEDDVWSLMEKGQTEKVREFFRGKMDANATDSKGRTPLHRAAELKDAELTAFFIALGTKIDAQDIEGRTALEIACLNDAYACIDKLAQANANIYLSSKTETQPLLVALQKGDSILKVLLNKNTALQKDKNGQTALHIASAKGNVAAVSTILDLSIPLNIKDSKGDTALDIAYKSPESFNHALVAEKLIQTGYITSNETFSYFAIAVRSSNANIRFTDGLSPLHYASRYGHSGFVQLLLERKADVNAKDSSGTTPLHEAARGGYLDIIQVLIRSGASVNAQDAKGNSALHIVMPSVVRKDGMKLLLDNGANANLKDNHGEAPLHICVSLDMGKDIADLLVSKGADVNIRNTKGETPLHLAVKLDRNDYIAFLLGKQADIFADDTDGKTPFDIALALNNSTVPELITEQTVQKSDNRGNTLLHIAAINGAPVKTIAQIIDNKGSVQSRNKAGDTALHFAVELDEQEIGELLITRGADIFAVNAKGESPLYLALKNTNSIRQWMLNSSTYDARDGLGNGIMHYAAQWQMNFIIPLLVQRGISLEMKNATGETPLFFAIRKNAPSTVSALLSAGASVQARDKLGNTALHAAVRWNATDCVPVLLQSGLDVTIQNLSGDTALHQAVRLGMGTITNLLIKAKTNLEIRNNQGNTPLFEAITSGVPSSVEILLDAGSDPMARNINGDTPLHIAVATNQKEICNLLLSRGAAIHAQNAKGKTPFQLAMASSPEIVSVLLTKDRLALSDDYGRSPLHIAILSGASLPIIKTIADLGARLNMVDSQGKTPLRVAVDLEAWETTRYLIDSGADLFNTASDGESAATIILSKGPSVIKQLLNTNNINNKDTMGNTILHFAAIKGKEDTIKTLLDLGALKNIKNNEDETPYDIAKRWGRTTILNLLK</sequence>
<dbReference type="PANTHER" id="PTHR24198">
    <property type="entry name" value="ANKYRIN REPEAT AND PROTEIN KINASE DOMAIN-CONTAINING PROTEIN"/>
    <property type="match status" value="1"/>
</dbReference>
<dbReference type="Pfam" id="PF13857">
    <property type="entry name" value="Ank_5"/>
    <property type="match status" value="1"/>
</dbReference>
<keyword evidence="1" id="KW-0677">Repeat</keyword>
<feature type="repeat" description="ANK" evidence="3">
    <location>
        <begin position="880"/>
        <end position="912"/>
    </location>
</feature>
<feature type="repeat" description="ANK" evidence="3">
    <location>
        <begin position="685"/>
        <end position="717"/>
    </location>
</feature>
<feature type="repeat" description="ANK" evidence="3">
    <location>
        <begin position="391"/>
        <end position="423"/>
    </location>
</feature>
<dbReference type="Gene3D" id="1.25.40.20">
    <property type="entry name" value="Ankyrin repeat-containing domain"/>
    <property type="match status" value="8"/>
</dbReference>
<dbReference type="AlphaFoldDB" id="A0A7C3III5"/>
<reference evidence="5" key="1">
    <citation type="journal article" date="2020" name="mSystems">
        <title>Genome- and Community-Level Interaction Insights into Carbon Utilization and Element Cycling Functions of Hydrothermarchaeota in Hydrothermal Sediment.</title>
        <authorList>
            <person name="Zhou Z."/>
            <person name="Liu Y."/>
            <person name="Xu W."/>
            <person name="Pan J."/>
            <person name="Luo Z.H."/>
            <person name="Li M."/>
        </authorList>
    </citation>
    <scope>NUCLEOTIDE SEQUENCE [LARGE SCALE GENOMIC DNA]</scope>
    <source>
        <strain evidence="5">SpSt-503</strain>
    </source>
</reference>
<feature type="repeat" description="ANK" evidence="3">
    <location>
        <begin position="652"/>
        <end position="684"/>
    </location>
</feature>
<dbReference type="PROSITE" id="PS50088">
    <property type="entry name" value="ANK_REPEAT"/>
    <property type="match status" value="16"/>
</dbReference>
<feature type="repeat" description="ANK" evidence="3">
    <location>
        <begin position="73"/>
        <end position="105"/>
    </location>
</feature>
<feature type="repeat" description="ANK" evidence="3">
    <location>
        <begin position="323"/>
        <end position="356"/>
    </location>
</feature>
<feature type="repeat" description="ANK" evidence="3">
    <location>
        <begin position="170"/>
        <end position="202"/>
    </location>
</feature>
<evidence type="ECO:0000256" key="1">
    <source>
        <dbReference type="ARBA" id="ARBA00022737"/>
    </source>
</evidence>